<evidence type="ECO:0000313" key="1">
    <source>
        <dbReference type="EMBL" id="RHC46682.1"/>
    </source>
</evidence>
<dbReference type="RefSeq" id="WP_119205990.1">
    <property type="nucleotide sequence ID" value="NZ_JAWYEI010000022.1"/>
</dbReference>
<proteinExistence type="predicted"/>
<reference evidence="1 2" key="1">
    <citation type="submission" date="2018-08" db="EMBL/GenBank/DDBJ databases">
        <title>A genome reference for cultivated species of the human gut microbiota.</title>
        <authorList>
            <person name="Zou Y."/>
            <person name="Xue W."/>
            <person name="Luo G."/>
        </authorList>
    </citation>
    <scope>NUCLEOTIDE SEQUENCE [LARGE SCALE GENOMIC DNA]</scope>
    <source>
        <strain evidence="1 2">AM35-14</strain>
    </source>
</reference>
<name>A0A414AFZ6_9FIRM</name>
<dbReference type="AlphaFoldDB" id="A0A414AFZ6"/>
<organism evidence="1 2">
    <name type="scientific">Enterocloster bolteae</name>
    <dbReference type="NCBI Taxonomy" id="208479"/>
    <lineage>
        <taxon>Bacteria</taxon>
        <taxon>Bacillati</taxon>
        <taxon>Bacillota</taxon>
        <taxon>Clostridia</taxon>
        <taxon>Lachnospirales</taxon>
        <taxon>Lachnospiraceae</taxon>
        <taxon>Enterocloster</taxon>
    </lineage>
</organism>
<evidence type="ECO:0000313" key="2">
    <source>
        <dbReference type="Proteomes" id="UP000283975"/>
    </source>
</evidence>
<protein>
    <submittedName>
        <fullName evidence="1">Uncharacterized protein</fullName>
    </submittedName>
</protein>
<accession>A0A414AFZ6</accession>
<dbReference type="EMBL" id="QSHZ01000060">
    <property type="protein sequence ID" value="RHC46682.1"/>
    <property type="molecule type" value="Genomic_DNA"/>
</dbReference>
<sequence length="73" mass="8071">MKKTTMLEIAINGREVIAYVDGLYAPRNKNSNLYKSIVSAGYTPEDIGVKIDIAIGSHRQRGTEGFKMAIVKK</sequence>
<comment type="caution">
    <text evidence="1">The sequence shown here is derived from an EMBL/GenBank/DDBJ whole genome shotgun (WGS) entry which is preliminary data.</text>
</comment>
<dbReference type="Proteomes" id="UP000283975">
    <property type="component" value="Unassembled WGS sequence"/>
</dbReference>
<gene>
    <name evidence="1" type="ORF">DW839_30845</name>
</gene>